<dbReference type="KEGG" id="acht:bsdcttw_21650"/>
<dbReference type="RefSeq" id="WP_185259402.1">
    <property type="nucleotide sequence ID" value="NZ_AP023368.1"/>
</dbReference>
<dbReference type="InterPro" id="IPR027417">
    <property type="entry name" value="P-loop_NTPase"/>
</dbReference>
<dbReference type="Gene3D" id="3.40.50.300">
    <property type="entry name" value="P-loop containing nucleotide triphosphate hydrolases"/>
    <property type="match status" value="1"/>
</dbReference>
<organism evidence="6 7">
    <name type="scientific">Anaerocolumna chitinilytica</name>
    <dbReference type="NCBI Taxonomy" id="1727145"/>
    <lineage>
        <taxon>Bacteria</taxon>
        <taxon>Bacillati</taxon>
        <taxon>Bacillota</taxon>
        <taxon>Clostridia</taxon>
        <taxon>Lachnospirales</taxon>
        <taxon>Lachnospiraceae</taxon>
        <taxon>Anaerocolumna</taxon>
    </lineage>
</organism>
<keyword evidence="7" id="KW-1185">Reference proteome</keyword>
<keyword evidence="4 6" id="KW-0067">ATP-binding</keyword>
<dbReference type="PROSITE" id="PS00211">
    <property type="entry name" value="ABC_TRANSPORTER_1"/>
    <property type="match status" value="1"/>
</dbReference>
<dbReference type="GO" id="GO:0098796">
    <property type="term" value="C:membrane protein complex"/>
    <property type="evidence" value="ECO:0007669"/>
    <property type="project" value="UniProtKB-ARBA"/>
</dbReference>
<sequence>MNQIISMKNVGKQYIIGEITIDALKDVSFTIDEGEFVIILGASGAGKTTLLNILGGMDSATSGNVMVGGENIRLYNDNQLTRYRRDKVGFVFQFYNLISNLNAFENVEFAAEVCKNHLDPREVLARVGLAERAQNFPPQLSGGEQQRVAIARAVAKNPLLLLCDEPTGALDYQTGKKVLSLLAEVNMTYHKTIVLITHNSLLSPIADKVIRVKSGQIESIEINPHRMDVKELEW</sequence>
<dbReference type="PANTHER" id="PTHR42798:SF2">
    <property type="entry name" value="ABC TRANSPORTER ATP-BINDING PROTEIN MG467-RELATED"/>
    <property type="match status" value="1"/>
</dbReference>
<dbReference type="EMBL" id="AP023368">
    <property type="protein sequence ID" value="BCJ99124.1"/>
    <property type="molecule type" value="Genomic_DNA"/>
</dbReference>
<evidence type="ECO:0000313" key="7">
    <source>
        <dbReference type="Proteomes" id="UP000515703"/>
    </source>
</evidence>
<name>A0A7I8DP92_9FIRM</name>
<evidence type="ECO:0000256" key="3">
    <source>
        <dbReference type="ARBA" id="ARBA00022741"/>
    </source>
</evidence>
<reference evidence="6 7" key="2">
    <citation type="submission" date="2020-08" db="EMBL/GenBank/DDBJ databases">
        <authorList>
            <person name="Ueki A."/>
            <person name="Tonouchi A."/>
        </authorList>
    </citation>
    <scope>NUCLEOTIDE SEQUENCE [LARGE SCALE GENOMIC DNA]</scope>
    <source>
        <strain evidence="6 7">CTTW</strain>
    </source>
</reference>
<dbReference type="FunFam" id="3.40.50.300:FF:000032">
    <property type="entry name" value="Export ABC transporter ATP-binding protein"/>
    <property type="match status" value="1"/>
</dbReference>
<proteinExistence type="inferred from homology"/>
<dbReference type="GO" id="GO:0005524">
    <property type="term" value="F:ATP binding"/>
    <property type="evidence" value="ECO:0007669"/>
    <property type="project" value="UniProtKB-KW"/>
</dbReference>
<keyword evidence="2" id="KW-0813">Transport</keyword>
<dbReference type="PROSITE" id="PS50893">
    <property type="entry name" value="ABC_TRANSPORTER_2"/>
    <property type="match status" value="1"/>
</dbReference>
<gene>
    <name evidence="6" type="ORF">bsdcttw_21650</name>
</gene>
<dbReference type="SMART" id="SM00382">
    <property type="entry name" value="AAA"/>
    <property type="match status" value="1"/>
</dbReference>
<reference evidence="6 7" key="1">
    <citation type="submission" date="2020-08" db="EMBL/GenBank/DDBJ databases">
        <title>Draft genome sequencing of an Anaerocolumna strain isolated from anoxic soil subjected to BSD treatment.</title>
        <authorList>
            <person name="Uek A."/>
            <person name="Tonouchi A."/>
        </authorList>
    </citation>
    <scope>NUCLEOTIDE SEQUENCE [LARGE SCALE GENOMIC DNA]</scope>
    <source>
        <strain evidence="6 7">CTTW</strain>
    </source>
</reference>
<dbReference type="CDD" id="cd03255">
    <property type="entry name" value="ABC_MJ0796_LolCDE_FtsE"/>
    <property type="match status" value="1"/>
</dbReference>
<dbReference type="SUPFAM" id="SSF52540">
    <property type="entry name" value="P-loop containing nucleoside triphosphate hydrolases"/>
    <property type="match status" value="1"/>
</dbReference>
<dbReference type="InterPro" id="IPR017911">
    <property type="entry name" value="MacB-like_ATP-bd"/>
</dbReference>
<protein>
    <submittedName>
        <fullName evidence="6">ABC transporter ATP-binding protein</fullName>
    </submittedName>
</protein>
<dbReference type="GO" id="GO:0016887">
    <property type="term" value="F:ATP hydrolysis activity"/>
    <property type="evidence" value="ECO:0007669"/>
    <property type="project" value="InterPro"/>
</dbReference>
<keyword evidence="3" id="KW-0547">Nucleotide-binding</keyword>
<feature type="domain" description="ABC transporter" evidence="5">
    <location>
        <begin position="5"/>
        <end position="232"/>
    </location>
</feature>
<dbReference type="InterPro" id="IPR003439">
    <property type="entry name" value="ABC_transporter-like_ATP-bd"/>
</dbReference>
<dbReference type="GO" id="GO:0022857">
    <property type="term" value="F:transmembrane transporter activity"/>
    <property type="evidence" value="ECO:0007669"/>
    <property type="project" value="UniProtKB-ARBA"/>
</dbReference>
<dbReference type="Pfam" id="PF00005">
    <property type="entry name" value="ABC_tran"/>
    <property type="match status" value="1"/>
</dbReference>
<evidence type="ECO:0000256" key="2">
    <source>
        <dbReference type="ARBA" id="ARBA00022448"/>
    </source>
</evidence>
<evidence type="ECO:0000256" key="1">
    <source>
        <dbReference type="ARBA" id="ARBA00005417"/>
    </source>
</evidence>
<evidence type="ECO:0000313" key="6">
    <source>
        <dbReference type="EMBL" id="BCJ99124.1"/>
    </source>
</evidence>
<dbReference type="PANTHER" id="PTHR42798">
    <property type="entry name" value="LIPOPROTEIN-RELEASING SYSTEM ATP-BINDING PROTEIN LOLD"/>
    <property type="match status" value="1"/>
</dbReference>
<dbReference type="InterPro" id="IPR003593">
    <property type="entry name" value="AAA+_ATPase"/>
</dbReference>
<evidence type="ECO:0000256" key="4">
    <source>
        <dbReference type="ARBA" id="ARBA00022840"/>
    </source>
</evidence>
<evidence type="ECO:0000259" key="5">
    <source>
        <dbReference type="PROSITE" id="PS50893"/>
    </source>
</evidence>
<comment type="similarity">
    <text evidence="1">Belongs to the ABC transporter superfamily.</text>
</comment>
<dbReference type="InterPro" id="IPR017871">
    <property type="entry name" value="ABC_transporter-like_CS"/>
</dbReference>
<dbReference type="Proteomes" id="UP000515703">
    <property type="component" value="Chromosome"/>
</dbReference>
<dbReference type="AlphaFoldDB" id="A0A7I8DP92"/>
<accession>A0A7I8DP92</accession>